<evidence type="ECO:0008006" key="2">
    <source>
        <dbReference type="Google" id="ProtNLM"/>
    </source>
</evidence>
<dbReference type="NCBIfam" id="NF041027">
    <property type="entry name" value="GSU2204_Se_pt_1"/>
    <property type="match status" value="1"/>
</dbReference>
<proteinExistence type="predicted"/>
<sequence>FFNYRTEARWGERQALTMSKCSACHVVSRSKRIDEYTEDYNPGFIATYRSKKARVSFSYEYLDREFRENAMAPENYYDRAVHPGSGSNVFDDRVQYQNTKLPYAHSPRSRKYSHIVKLDSYVPSLSTGMFIGSVYSETENKEEDLKFNLKTIFTRLSSAMIPGLSFNVHFRYLDLANQSIFVDTNEPVSNAGTNAGHTWADPSHGGTYNTIDPDFTRNSAMSRRQYEVGLDMVYLLMKGITLRGSYEWREIKRDHYYVTSNDKETKEHRAKLAINARFKPPVIERPIRATLTYKYKSIDAPFANVKAAFKGETTITSNGAFSGTQYWELHEMRNLTLTNLPTLTHEIRFDTTVPVYDRLSVTAFYRWIEEKNKAVEWANKTHMPSLSIWYAPLDKLSFTVSYLYKYGKTNSLLCVPVYDG</sequence>
<organism evidence="1">
    <name type="scientific">Desulfofervidus auxilii</name>
    <dbReference type="NCBI Taxonomy" id="1621989"/>
    <lineage>
        <taxon>Bacteria</taxon>
        <taxon>Pseudomonadati</taxon>
        <taxon>Thermodesulfobacteriota</taxon>
        <taxon>Candidatus Desulfofervidia</taxon>
        <taxon>Candidatus Desulfofervidales</taxon>
        <taxon>Candidatus Desulfofervidaceae</taxon>
        <taxon>Candidatus Desulfofervidus</taxon>
    </lineage>
</organism>
<protein>
    <recommendedName>
        <fullName evidence="2">TonB-dependent receptor</fullName>
    </recommendedName>
</protein>
<dbReference type="AlphaFoldDB" id="A0A7C0Y464"/>
<name>A0A7C0Y464_DESA2</name>
<feature type="non-terminal residue" evidence="1">
    <location>
        <position position="1"/>
    </location>
</feature>
<dbReference type="Pfam" id="PF11854">
    <property type="entry name" value="MtrB_PioB"/>
    <property type="match status" value="1"/>
</dbReference>
<accession>A0A7C0Y464</accession>
<dbReference type="Proteomes" id="UP000886289">
    <property type="component" value="Unassembled WGS sequence"/>
</dbReference>
<dbReference type="InterPro" id="IPR020016">
    <property type="entry name" value="Decahaem-assoc_OM_MtrB/PioB"/>
</dbReference>
<gene>
    <name evidence="1" type="ORF">ENG63_04350</name>
</gene>
<comment type="caution">
    <text evidence="1">The sequence shown here is derived from an EMBL/GenBank/DDBJ whole genome shotgun (WGS) entry which is preliminary data.</text>
</comment>
<reference evidence="1" key="1">
    <citation type="journal article" date="2020" name="mSystems">
        <title>Genome- and Community-Level Interaction Insights into Carbon Utilization and Element Cycling Functions of Hydrothermarchaeota in Hydrothermal Sediment.</title>
        <authorList>
            <person name="Zhou Z."/>
            <person name="Liu Y."/>
            <person name="Xu W."/>
            <person name="Pan J."/>
            <person name="Luo Z.H."/>
            <person name="Li M."/>
        </authorList>
    </citation>
    <scope>NUCLEOTIDE SEQUENCE [LARGE SCALE GENOMIC DNA]</scope>
    <source>
        <strain evidence="1">HyVt-233</strain>
    </source>
</reference>
<evidence type="ECO:0000313" key="1">
    <source>
        <dbReference type="EMBL" id="HDD44077.1"/>
    </source>
</evidence>
<dbReference type="SUPFAM" id="SSF56935">
    <property type="entry name" value="Porins"/>
    <property type="match status" value="1"/>
</dbReference>
<dbReference type="EMBL" id="DRBS01000168">
    <property type="protein sequence ID" value="HDD44077.1"/>
    <property type="molecule type" value="Genomic_DNA"/>
</dbReference>